<dbReference type="RefSeq" id="XP_066656703.1">
    <property type="nucleotide sequence ID" value="XM_066802898.1"/>
</dbReference>
<dbReference type="InterPro" id="IPR013087">
    <property type="entry name" value="Znf_C2H2_type"/>
</dbReference>
<dbReference type="Gene3D" id="3.30.160.60">
    <property type="entry name" value="Classic Zinc Finger"/>
    <property type="match status" value="1"/>
</dbReference>
<keyword evidence="3 5" id="KW-0863">Zinc-finger</keyword>
<comment type="caution">
    <text evidence="8">The sequence shown here is derived from an EMBL/GenBank/DDBJ whole genome shotgun (WGS) entry which is preliminary data.</text>
</comment>
<feature type="compositionally biased region" description="Acidic residues" evidence="6">
    <location>
        <begin position="384"/>
        <end position="401"/>
    </location>
</feature>
<reference evidence="8 9" key="1">
    <citation type="submission" date="2024-04" db="EMBL/GenBank/DDBJ databases">
        <title>Phyllosticta paracitricarpa is synonymous to the EU quarantine fungus P. citricarpa based on phylogenomic analyses.</title>
        <authorList>
            <consortium name="Lawrence Berkeley National Laboratory"/>
            <person name="Van ingen-buijs V.A."/>
            <person name="Van westerhoven A.C."/>
            <person name="Haridas S."/>
            <person name="Skiadas P."/>
            <person name="Martin F."/>
            <person name="Groenewald J.Z."/>
            <person name="Crous P.W."/>
            <person name="Seidl M.F."/>
        </authorList>
    </citation>
    <scope>NUCLEOTIDE SEQUENCE [LARGE SCALE GENOMIC DNA]</scope>
    <source>
        <strain evidence="8 9">CPC 17464</strain>
    </source>
</reference>
<dbReference type="InterPro" id="IPR050329">
    <property type="entry name" value="GLI_C2H2-zinc-finger"/>
</dbReference>
<organism evidence="8 9">
    <name type="scientific">Phyllosticta citribraziliensis</name>
    <dbReference type="NCBI Taxonomy" id="989973"/>
    <lineage>
        <taxon>Eukaryota</taxon>
        <taxon>Fungi</taxon>
        <taxon>Dikarya</taxon>
        <taxon>Ascomycota</taxon>
        <taxon>Pezizomycotina</taxon>
        <taxon>Dothideomycetes</taxon>
        <taxon>Dothideomycetes incertae sedis</taxon>
        <taxon>Botryosphaeriales</taxon>
        <taxon>Phyllostictaceae</taxon>
        <taxon>Phyllosticta</taxon>
    </lineage>
</organism>
<dbReference type="Pfam" id="PF00096">
    <property type="entry name" value="zf-C2H2"/>
    <property type="match status" value="2"/>
</dbReference>
<feature type="compositionally biased region" description="Polar residues" evidence="6">
    <location>
        <begin position="90"/>
        <end position="101"/>
    </location>
</feature>
<dbReference type="SMART" id="SM00355">
    <property type="entry name" value="ZnF_C2H2"/>
    <property type="match status" value="2"/>
</dbReference>
<dbReference type="Proteomes" id="UP001360953">
    <property type="component" value="Unassembled WGS sequence"/>
</dbReference>
<gene>
    <name evidence="8" type="ORF">J3D65DRAFT_666156</name>
</gene>
<sequence>MPPPPTTTPQPPAHLAAESTFTTNLRAALRAQTTWHAYIRAGGYSGARRILSEQEFNAFRDGMQPFDRCGFERRVCEMEEGPRGRVKTMEPQSSDKQTSRSAQATFKDLQPAFKGLENAITQLGDDLAHAGVAKYRQIGDLHRRVRDIVDILSSCSENLLRQYEAREREMEQLLAATRDMVSLERLQRMSEDISGLAPNALSLDSSSSSSDSDSDSEDSPPATYARAQPRVEITVTSSRSTSPLSSSPPDTPASRSQQEGNVSEIGDEEWEGISSSSGSSSPSPSATPNLPSREPTPETAAPQAAAGPANEQSFDLNGEGRFECAQCHQTYGRKHNLQRHLASHSDERPFMCAVCGERFARSDVLAKHTRTTHGVNTAQNEAQEPLEEAEPEPEPEEEESPPSDISTISWPTSPVRPARPTENDYCLVIGRESANRGTHSENINGTRVQVGQEEKRSIEREKGRILGQRLMNGMVPRRVFNWISATYEKQSAGQNVSWMPKSNPVAIVRANMAVIDAVPQGGHLFIIITSTVLAQKLTEFTLVFSATILATYMRHIRWTPFQGLGLIMIFAKTELYSFFVDEQENADLDLFIKMLEHESHLRNPQRLWLSGRNDMPGEDQDDVIWVDHGPMG</sequence>
<keyword evidence="2" id="KW-0677">Repeat</keyword>
<protein>
    <recommendedName>
        <fullName evidence="7">C2H2-type domain-containing protein</fullName>
    </recommendedName>
</protein>
<dbReference type="PROSITE" id="PS00028">
    <property type="entry name" value="ZINC_FINGER_C2H2_1"/>
    <property type="match status" value="2"/>
</dbReference>
<feature type="compositionally biased region" description="Low complexity" evidence="6">
    <location>
        <begin position="274"/>
        <end position="309"/>
    </location>
</feature>
<feature type="compositionally biased region" description="Low complexity" evidence="6">
    <location>
        <begin position="201"/>
        <end position="211"/>
    </location>
</feature>
<name>A0ABR1M078_9PEZI</name>
<feature type="region of interest" description="Disordered" evidence="6">
    <location>
        <begin position="370"/>
        <end position="421"/>
    </location>
</feature>
<dbReference type="PROSITE" id="PS50157">
    <property type="entry name" value="ZINC_FINGER_C2H2_2"/>
    <property type="match status" value="2"/>
</dbReference>
<dbReference type="SUPFAM" id="SSF57667">
    <property type="entry name" value="beta-beta-alpha zinc fingers"/>
    <property type="match status" value="1"/>
</dbReference>
<evidence type="ECO:0000256" key="2">
    <source>
        <dbReference type="ARBA" id="ARBA00022737"/>
    </source>
</evidence>
<evidence type="ECO:0000256" key="6">
    <source>
        <dbReference type="SAM" id="MobiDB-lite"/>
    </source>
</evidence>
<feature type="region of interest" description="Disordered" evidence="6">
    <location>
        <begin position="197"/>
        <end position="316"/>
    </location>
</feature>
<proteinExistence type="predicted"/>
<dbReference type="PANTHER" id="PTHR19818">
    <property type="entry name" value="ZINC FINGER PROTEIN ZIC AND GLI"/>
    <property type="match status" value="1"/>
</dbReference>
<keyword evidence="9" id="KW-1185">Reference proteome</keyword>
<evidence type="ECO:0000313" key="9">
    <source>
        <dbReference type="Proteomes" id="UP001360953"/>
    </source>
</evidence>
<feature type="compositionally biased region" description="Low complexity" evidence="6">
    <location>
        <begin position="234"/>
        <end position="254"/>
    </location>
</feature>
<evidence type="ECO:0000256" key="5">
    <source>
        <dbReference type="PROSITE-ProRule" id="PRU00042"/>
    </source>
</evidence>
<dbReference type="PANTHER" id="PTHR19818:SF139">
    <property type="entry name" value="PAIR-RULE PROTEIN ODD-PAIRED"/>
    <property type="match status" value="1"/>
</dbReference>
<evidence type="ECO:0000259" key="7">
    <source>
        <dbReference type="PROSITE" id="PS50157"/>
    </source>
</evidence>
<feature type="region of interest" description="Disordered" evidence="6">
    <location>
        <begin position="80"/>
        <end position="101"/>
    </location>
</feature>
<keyword evidence="1" id="KW-0479">Metal-binding</keyword>
<keyword evidence="4" id="KW-0862">Zinc</keyword>
<dbReference type="GeneID" id="92035804"/>
<evidence type="ECO:0000313" key="8">
    <source>
        <dbReference type="EMBL" id="KAK7539432.1"/>
    </source>
</evidence>
<feature type="domain" description="C2H2-type" evidence="7">
    <location>
        <begin position="350"/>
        <end position="373"/>
    </location>
</feature>
<evidence type="ECO:0000256" key="3">
    <source>
        <dbReference type="ARBA" id="ARBA00022771"/>
    </source>
</evidence>
<evidence type="ECO:0000256" key="4">
    <source>
        <dbReference type="ARBA" id="ARBA00022833"/>
    </source>
</evidence>
<feature type="domain" description="C2H2-type" evidence="7">
    <location>
        <begin position="322"/>
        <end position="349"/>
    </location>
</feature>
<dbReference type="InterPro" id="IPR036236">
    <property type="entry name" value="Znf_C2H2_sf"/>
</dbReference>
<accession>A0ABR1M078</accession>
<evidence type="ECO:0000256" key="1">
    <source>
        <dbReference type="ARBA" id="ARBA00022723"/>
    </source>
</evidence>
<dbReference type="EMBL" id="JBBPEH010000004">
    <property type="protein sequence ID" value="KAK7539432.1"/>
    <property type="molecule type" value="Genomic_DNA"/>
</dbReference>